<comment type="caution">
    <text evidence="1">The sequence shown here is derived from an EMBL/GenBank/DDBJ whole genome shotgun (WGS) entry which is preliminary data.</text>
</comment>
<evidence type="ECO:0000313" key="2">
    <source>
        <dbReference type="Proteomes" id="UP000440578"/>
    </source>
</evidence>
<protein>
    <submittedName>
        <fullName evidence="1">Uncharacterized protein</fullName>
    </submittedName>
</protein>
<organism evidence="1 2">
    <name type="scientific">Amphibalanus amphitrite</name>
    <name type="common">Striped barnacle</name>
    <name type="synonym">Balanus amphitrite</name>
    <dbReference type="NCBI Taxonomy" id="1232801"/>
    <lineage>
        <taxon>Eukaryota</taxon>
        <taxon>Metazoa</taxon>
        <taxon>Ecdysozoa</taxon>
        <taxon>Arthropoda</taxon>
        <taxon>Crustacea</taxon>
        <taxon>Multicrustacea</taxon>
        <taxon>Cirripedia</taxon>
        <taxon>Thoracica</taxon>
        <taxon>Thoracicalcarea</taxon>
        <taxon>Balanomorpha</taxon>
        <taxon>Balanoidea</taxon>
        <taxon>Balanidae</taxon>
        <taxon>Amphibalaninae</taxon>
        <taxon>Amphibalanus</taxon>
    </lineage>
</organism>
<dbReference type="AlphaFoldDB" id="A0A6A4VN80"/>
<proteinExistence type="predicted"/>
<sequence length="538" mass="60904">MVITNDVTGGQEKVTSGPAELDVDTALKDKSRRQVAPLWSRARLLAATRADPVYRRSDIEDAVGAVEPEPWWAPPPIDQRRRRQLFEALRDAAEGRSPSAECAAEQAVRAVLYRKHPELRVQRVCQPPDGQFGDIDAEGFIHRGTMPVRVYDDLFLAPANLSRQEIVSMIRAGQYQRGHNVACFYAYLYSYEFVFFCEYLRRIECHTPQAMAVVRGVLQRAEHMHLISHSATIFSLAPEAMFTQRSPFLYLARLFPMQEQWEADLLCDMVNCHDLVKAATAAWKRGEHALFTIHQDMRQQARDRGGPEPPFHPAVVQRPCSAAAFSNIEGEQVQRLDSHGLVVFQESGASFSDVGACCRFSPLGEVSAEEVLRRSVGRHALIRLYDDVFFLGAPPVDLYRKQIRYLRPAEVRLHVQVGFYFDSPGYADFLWRAQRRLARSLADGCRTHAPQLSGAESELVRWLLHEFANTSRRALHDSVRDLARFGPYLLNEYGKTLWRVLGEYLVDKGTLQLCTGLTEHARATLEAALAEHGCLQDN</sequence>
<gene>
    <name evidence="1" type="ORF">FJT64_004957</name>
</gene>
<reference evidence="1 2" key="1">
    <citation type="submission" date="2019-07" db="EMBL/GenBank/DDBJ databases">
        <title>Draft genome assembly of a fouling barnacle, Amphibalanus amphitrite (Darwin, 1854): The first reference genome for Thecostraca.</title>
        <authorList>
            <person name="Kim W."/>
        </authorList>
    </citation>
    <scope>NUCLEOTIDE SEQUENCE [LARGE SCALE GENOMIC DNA]</scope>
    <source>
        <strain evidence="1">SNU_AA5</strain>
        <tissue evidence="1">Soma without cirri and trophi</tissue>
    </source>
</reference>
<name>A0A6A4VN80_AMPAM</name>
<keyword evidence="2" id="KW-1185">Reference proteome</keyword>
<dbReference type="EMBL" id="VIIS01001479">
    <property type="protein sequence ID" value="KAF0297607.1"/>
    <property type="molecule type" value="Genomic_DNA"/>
</dbReference>
<evidence type="ECO:0000313" key="1">
    <source>
        <dbReference type="EMBL" id="KAF0297607.1"/>
    </source>
</evidence>
<dbReference type="Proteomes" id="UP000440578">
    <property type="component" value="Unassembled WGS sequence"/>
</dbReference>
<dbReference type="OrthoDB" id="10566398at2759"/>
<accession>A0A6A4VN80</accession>